<organism evidence="6 7">
    <name type="scientific">Peteryoungia desertarenae</name>
    <dbReference type="NCBI Taxonomy" id="1813451"/>
    <lineage>
        <taxon>Bacteria</taxon>
        <taxon>Pseudomonadati</taxon>
        <taxon>Pseudomonadota</taxon>
        <taxon>Alphaproteobacteria</taxon>
        <taxon>Hyphomicrobiales</taxon>
        <taxon>Rhizobiaceae</taxon>
        <taxon>Peteryoungia</taxon>
    </lineage>
</organism>
<dbReference type="SUPFAM" id="SSF51011">
    <property type="entry name" value="Glycosyl hydrolase domain"/>
    <property type="match status" value="1"/>
</dbReference>
<dbReference type="InterPro" id="IPR013783">
    <property type="entry name" value="Ig-like_fold"/>
</dbReference>
<keyword evidence="3" id="KW-0326">Glycosidase</keyword>
<dbReference type="InterPro" id="IPR044505">
    <property type="entry name" value="GlgX_Isoamylase_N_E_set"/>
</dbReference>
<dbReference type="InterPro" id="IPR004193">
    <property type="entry name" value="Glyco_hydro_13_N"/>
</dbReference>
<protein>
    <submittedName>
        <fullName evidence="6">Glycogen debranching protein GlgX</fullName>
    </submittedName>
</protein>
<name>A0ABX6QRH3_9HYPH</name>
<feature type="region of interest" description="Disordered" evidence="4">
    <location>
        <begin position="473"/>
        <end position="499"/>
    </location>
</feature>
<evidence type="ECO:0000256" key="4">
    <source>
        <dbReference type="SAM" id="MobiDB-lite"/>
    </source>
</evidence>
<evidence type="ECO:0000313" key="6">
    <source>
        <dbReference type="EMBL" id="QLF71209.1"/>
    </source>
</evidence>
<feature type="domain" description="Glycosyl hydrolase family 13 catalytic" evidence="5">
    <location>
        <begin position="170"/>
        <end position="577"/>
    </location>
</feature>
<dbReference type="CDD" id="cd11326">
    <property type="entry name" value="AmyAc_Glg_debranch"/>
    <property type="match status" value="1"/>
</dbReference>
<evidence type="ECO:0000256" key="2">
    <source>
        <dbReference type="ARBA" id="ARBA00022801"/>
    </source>
</evidence>
<evidence type="ECO:0000259" key="5">
    <source>
        <dbReference type="SMART" id="SM00642"/>
    </source>
</evidence>
<dbReference type="Proteomes" id="UP000308530">
    <property type="component" value="Chromosome"/>
</dbReference>
<dbReference type="PANTHER" id="PTHR43002">
    <property type="entry name" value="GLYCOGEN DEBRANCHING ENZYME"/>
    <property type="match status" value="1"/>
</dbReference>
<dbReference type="Gene3D" id="2.60.40.10">
    <property type="entry name" value="Immunoglobulins"/>
    <property type="match status" value="1"/>
</dbReference>
<proteinExistence type="inferred from homology"/>
<dbReference type="SUPFAM" id="SSF81296">
    <property type="entry name" value="E set domains"/>
    <property type="match status" value="1"/>
</dbReference>
<dbReference type="SUPFAM" id="SSF51445">
    <property type="entry name" value="(Trans)glycosidases"/>
    <property type="match status" value="1"/>
</dbReference>
<evidence type="ECO:0000256" key="3">
    <source>
        <dbReference type="ARBA" id="ARBA00023295"/>
    </source>
</evidence>
<dbReference type="Gene3D" id="2.60.40.1180">
    <property type="entry name" value="Golgi alpha-mannosidase II"/>
    <property type="match status" value="1"/>
</dbReference>
<dbReference type="CDD" id="cd02856">
    <property type="entry name" value="E_set_GDE_Isoamylase_N"/>
    <property type="match status" value="1"/>
</dbReference>
<dbReference type="Pfam" id="PF00128">
    <property type="entry name" value="Alpha-amylase"/>
    <property type="match status" value="1"/>
</dbReference>
<dbReference type="EMBL" id="CP058350">
    <property type="protein sequence ID" value="QLF71209.1"/>
    <property type="molecule type" value="Genomic_DNA"/>
</dbReference>
<feature type="compositionally biased region" description="Basic and acidic residues" evidence="4">
    <location>
        <begin position="473"/>
        <end position="486"/>
    </location>
</feature>
<dbReference type="InterPro" id="IPR011837">
    <property type="entry name" value="Glycogen_debranch_GlgX"/>
</dbReference>
<dbReference type="InterPro" id="IPR017853">
    <property type="entry name" value="GH"/>
</dbReference>
<dbReference type="SMART" id="SM00642">
    <property type="entry name" value="Aamy"/>
    <property type="match status" value="1"/>
</dbReference>
<evidence type="ECO:0000256" key="1">
    <source>
        <dbReference type="ARBA" id="ARBA00008061"/>
    </source>
</evidence>
<comment type="similarity">
    <text evidence="1">Belongs to the glycosyl hydrolase 13 family.</text>
</comment>
<dbReference type="InterPro" id="IPR006047">
    <property type="entry name" value="GH13_cat_dom"/>
</dbReference>
<dbReference type="Pfam" id="PF02922">
    <property type="entry name" value="CBM_48"/>
    <property type="match status" value="1"/>
</dbReference>
<dbReference type="NCBIfam" id="TIGR02100">
    <property type="entry name" value="glgX_debranch"/>
    <property type="match status" value="1"/>
</dbReference>
<dbReference type="Gene3D" id="3.20.20.80">
    <property type="entry name" value="Glycosidases"/>
    <property type="match status" value="1"/>
</dbReference>
<dbReference type="InterPro" id="IPR014756">
    <property type="entry name" value="Ig_E-set"/>
</dbReference>
<reference evidence="6 7" key="1">
    <citation type="submission" date="2020-06" db="EMBL/GenBank/DDBJ databases">
        <title>Genome sequence of Rhizobium sp strain ADMK78.</title>
        <authorList>
            <person name="Rahi P."/>
        </authorList>
    </citation>
    <scope>NUCLEOTIDE SEQUENCE [LARGE SCALE GENOMIC DNA]</scope>
    <source>
        <strain evidence="6 7">ADMK78</strain>
    </source>
</reference>
<dbReference type="InterPro" id="IPR013780">
    <property type="entry name" value="Glyco_hydro_b"/>
</dbReference>
<gene>
    <name evidence="6" type="primary">glgX</name>
    <name evidence="6" type="ORF">FE840_000940</name>
</gene>
<accession>A0ABX6QRH3</accession>
<sequence>MDASSKQWSVEAGEWQRLGAIYNGEGTNFALFSAHADRVELCLYDDSGETEITRVELREYTNEVWHAYLPEVKPGMLYGYRVHGPHDPVNGHRFNANKLLLDPYAREIVGGINWSKAHFGYDLDAADKDLSFSTIDSGPFMPKCRIIDPAASIEPKVFNRIPWADAIVYETHVKGFTQLNPAIPAELRGTFDGLGHKAAVDYIRSLGITSVELMPVHSFPDDGHLREKGLANYWGYNTLGFFSPASRYYGPKGLAGFREMVRAFHDAGIEVILDVVYNHTAEGNELGPTLSFKGIDNFSYYRTLPDNHRYYINDTGTGNTINTSHPRVLQMIMDSLRYWAEEMHVDGFRFDLGTILGREPGGFDQRGGFFDAVAQDPVLSRVKLIGEPWDIGPGGYQVGGFPPGWAEWNDKYRDSTREYWLNGENSAPDFAARLLGSGDIYDQRGRRPWASVNFVTAHDGYTLNDLVSYDQKHNEANGEDNNDGHNHNLSHNYGAEGPTDNTDIIELRERQKRNFLATLFFSHGTPMLLGGDEFGRSQLGNNNSYCQDNELSWLHWEGLPQSCEDLRDFTRRLIALRKAQPLLRRSDWRDGLIIDWFNVKGGHQRPEHWLDGNPLALRLLRPDLRDAPEEWTEVLMLFNPQAEAINFRTPKTGGSRWRLEISTESVDRSGDIIAEGEAIAMQGRSFTLLRRD</sequence>
<keyword evidence="2" id="KW-0378">Hydrolase</keyword>
<evidence type="ECO:0000313" key="7">
    <source>
        <dbReference type="Proteomes" id="UP000308530"/>
    </source>
</evidence>
<keyword evidence="7" id="KW-1185">Reference proteome</keyword>